<dbReference type="Proteomes" id="UP000255070">
    <property type="component" value="Unassembled WGS sequence"/>
</dbReference>
<dbReference type="RefSeq" id="WP_003072250.1">
    <property type="nucleotide sequence ID" value="NZ_BBJZ01000016.1"/>
</dbReference>
<keyword evidence="3" id="KW-1185">Reference proteome</keyword>
<evidence type="ECO:0000313" key="2">
    <source>
        <dbReference type="EMBL" id="SUY74368.1"/>
    </source>
</evidence>
<dbReference type="EMBL" id="UFXL01000001">
    <property type="protein sequence ID" value="SUY74368.1"/>
    <property type="molecule type" value="Genomic_DNA"/>
</dbReference>
<dbReference type="GeneID" id="63996685"/>
<protein>
    <submittedName>
        <fullName evidence="2">Protein of uncharacterized function (DUF1631)</fullName>
    </submittedName>
</protein>
<feature type="compositionally biased region" description="Low complexity" evidence="1">
    <location>
        <begin position="78"/>
        <end position="101"/>
    </location>
</feature>
<feature type="region of interest" description="Disordered" evidence="1">
    <location>
        <begin position="78"/>
        <end position="102"/>
    </location>
</feature>
<sequence>MALSQSSSTAPAAPQQLGWQARLRWVHGICQGLPKVAQQLDEFLSNQSSAVSTAKEMQEWREAWVGFQQHKDAWSQAGAQALQQAARKPPSGSSESNSSGSAPLTFELLSDEVVENKILASRMALAMGETLQPGFEAMRLRIQALEGHELASQDMFRAETICLHLVEQWLGSGMERKHLLRAVEPLQNALAPLMESEYSILHKLLDAKGVSKAQDAPLRVRRTEGGPSTGAMHLGASSGYGNASDAGWANSAMQYMPAGMAAGLGAGPGMAPGIALPPGASAGLGMLARARHRALDAMNQLRQVLSQPAVGMPGLMPGAPVVPMPPASAALAQALQEQQQLMAAELQAQYPAAAGSAMVMAMPAMDYSPAAIGQLVNLVRERSADWKQKAETKSEKATIEVVALMFQSILSEDRLPPSIRVWFARLQVPVLRVALAEPQFFSDLNHPARKLIDRMGSCVMGFDASSINGNALETEIRRVVQVIEQYPETGQKVFALVLREFEEFLTRHFAQNRSTAKITSVAQQVEQKETLAIQYTIELRNMLTDMPVREEVRDFLFKSWADVLAMATVRYGAKDARAMRLKQAASELVWSASAKPLRQERARVIQGLPTLLQTLREGLELVSVTGDAQSTAIKVLTDTLAQAFMSKTAAIPTERIEAMAKRLAELEKYISEDGKLDDMPLSSESIELMLGVDAGDLNVIANTDSPVEPAMLEWAQSLESGRWFTLDHNGARVQVQYVWHSRRKHLHLFASLDGHCYLLQAQRMATYLQAGLLAVHDAEALTVRATRDALQKIQANPERLA</sequence>
<reference evidence="2 3" key="1">
    <citation type="submission" date="2018-06" db="EMBL/GenBank/DDBJ databases">
        <authorList>
            <consortium name="Pathogen Informatics"/>
            <person name="Doyle S."/>
        </authorList>
    </citation>
    <scope>NUCLEOTIDE SEQUENCE [LARGE SCALE GENOMIC DNA]</scope>
    <source>
        <strain evidence="2 3">NCTC10698</strain>
    </source>
</reference>
<proteinExistence type="predicted"/>
<dbReference type="Pfam" id="PF07793">
    <property type="entry name" value="DUF1631"/>
    <property type="match status" value="1"/>
</dbReference>
<evidence type="ECO:0000256" key="1">
    <source>
        <dbReference type="SAM" id="MobiDB-lite"/>
    </source>
</evidence>
<comment type="caution">
    <text evidence="2">The sequence shown here is derived from an EMBL/GenBank/DDBJ whole genome shotgun (WGS) entry which is preliminary data.</text>
</comment>
<dbReference type="AlphaFoldDB" id="A0A8B4S0D0"/>
<organism evidence="2 3">
    <name type="scientific">Comamonas testosteroni</name>
    <name type="common">Pseudomonas testosteroni</name>
    <dbReference type="NCBI Taxonomy" id="285"/>
    <lineage>
        <taxon>Bacteria</taxon>
        <taxon>Pseudomonadati</taxon>
        <taxon>Pseudomonadota</taxon>
        <taxon>Betaproteobacteria</taxon>
        <taxon>Burkholderiales</taxon>
        <taxon>Comamonadaceae</taxon>
        <taxon>Comamonas</taxon>
    </lineage>
</organism>
<dbReference type="InterPro" id="IPR012434">
    <property type="entry name" value="DUF1631"/>
</dbReference>
<gene>
    <name evidence="2" type="ORF">NCTC10698_00597</name>
</gene>
<name>A0A8B4S0D0_COMTE</name>
<evidence type="ECO:0000313" key="3">
    <source>
        <dbReference type="Proteomes" id="UP000255070"/>
    </source>
</evidence>
<accession>A0A8B4S0D0</accession>